<protein>
    <recommendedName>
        <fullName evidence="3">Reverse transcriptase domain-containing protein</fullName>
    </recommendedName>
</protein>
<dbReference type="Proteomes" id="UP000434957">
    <property type="component" value="Unassembled WGS sequence"/>
</dbReference>
<comment type="caution">
    <text evidence="4">The sequence shown here is derived from an EMBL/GenBank/DDBJ whole genome shotgun (WGS) entry which is preliminary data.</text>
</comment>
<dbReference type="CDD" id="cd01650">
    <property type="entry name" value="RT_nLTR_like"/>
    <property type="match status" value="1"/>
</dbReference>
<feature type="compositionally biased region" description="Basic and acidic residues" evidence="2">
    <location>
        <begin position="422"/>
        <end position="431"/>
    </location>
</feature>
<dbReference type="EMBL" id="QXFT01000698">
    <property type="protein sequence ID" value="KAE9337639.1"/>
    <property type="molecule type" value="Genomic_DNA"/>
</dbReference>
<dbReference type="Gene3D" id="3.60.10.10">
    <property type="entry name" value="Endonuclease/exonuclease/phosphatase"/>
    <property type="match status" value="1"/>
</dbReference>
<keyword evidence="1" id="KW-0175">Coiled coil</keyword>
<feature type="domain" description="Reverse transcriptase" evidence="3">
    <location>
        <begin position="1434"/>
        <end position="1711"/>
    </location>
</feature>
<evidence type="ECO:0000256" key="2">
    <source>
        <dbReference type="SAM" id="MobiDB-lite"/>
    </source>
</evidence>
<accession>A0A6A4F9I4</accession>
<dbReference type="Pfam" id="PF00078">
    <property type="entry name" value="RVT_1"/>
    <property type="match status" value="1"/>
</dbReference>
<evidence type="ECO:0000313" key="4">
    <source>
        <dbReference type="EMBL" id="KAE9337639.1"/>
    </source>
</evidence>
<proteinExistence type="predicted"/>
<reference evidence="4 5" key="1">
    <citation type="submission" date="2018-08" db="EMBL/GenBank/DDBJ databases">
        <title>Genomic investigation of the strawberry pathogen Phytophthora fragariae indicates pathogenicity is determined by transcriptional variation in three key races.</title>
        <authorList>
            <person name="Adams T.M."/>
            <person name="Armitage A.D."/>
            <person name="Sobczyk M.K."/>
            <person name="Bates H.J."/>
            <person name="Dunwell J.M."/>
            <person name="Nellist C.F."/>
            <person name="Harrison R.J."/>
        </authorList>
    </citation>
    <scope>NUCLEOTIDE SEQUENCE [LARGE SCALE GENOMIC DNA]</scope>
    <source>
        <strain evidence="4 5">SCRP333</strain>
    </source>
</reference>
<evidence type="ECO:0000313" key="5">
    <source>
        <dbReference type="Proteomes" id="UP000434957"/>
    </source>
</evidence>
<sequence length="2246" mass="249512">MMRVFQADVKRIDFDGTRTLHIVFYSRTAANRWVKKTLRFQKAVITLNDTARGPGENTTGTYTPDQLELQYAVRVYDAEKLGLVALSRAMHRFVGAPVLDVEYARAVKTDIYDNRYYTVNFAQVECPEDLKDVTRIEMGSHCITIHHYQTQLRRPCGRCWSPRHGKRKCTVAEGKVVHVRNRYTRVFDGEISKVATSTRADFAADCVETLVEMVKAMQDATSQRVPEHLKRRMESLEQPTSESDDREEINSVANATASTAHTQVASSVGTDAQKALVGAAGYIVHRSKGFKQAANKSRRGQLSGAVELKGVKATRDDSTQLVPQGKAATADFTQPGLPRMEAQQREDGGTRKGTHASKTKASSTKSSARLTAFQGEEAREYYEALADTEESDDADNSDSDNELGRDTDMGMDSDGATNERLALPDRDDPMHPCGDRDMGVAGERLNSGIDDSLTLMPPPKVQPAPVTKRTAVTVASSMLNKQHGAVGQLADQAEMRREDDIAKTASATKERRRRRHDANRNGLGDNGDTFEQKNGLVQTSLAQYMKTGIQTDTQEMDDVVPATPDSQESFTTHIGTDTGDADLPIQTGQWLYSFNGQEVEVAANGHCAFLAIYASTKNHKHGKLRVTDSTVKQATAMKAQIHATMMANLRNDVALGIVDPIAECARIFPRHPRHTSKAAATAELFAHYAQARDRRVDKSQPTEYWAGVHELRATAQFLREPLLVLDVAASTDAHVQRYLYRDHRLDTGENHESGYVEALKDREASDYLRACFNLHVLPTFILLKRNESHFYGVGHGDLYVRWQAEGDQTYADALSDAYEWKATINQLGPSEETVDFATVNLMSDTEEVNALIVKLMPQRDRLDVVNNRRGIPTLDRQNLDYNLDDLLRQEESLIHAAYGADGYAGSSEHAVPVATRQQAASPRKRQKTGSRAYSGGQQEHAPDAGAAGQTTLTTYYRQLSAKDGARQTAANFKKVHRELLGRGRREEVGCDNRYRLQGGKLHADDCTFGLVTQNVNGLGKTEVQRAQWFQSFRTKDDHRRHDVVLVQETHLNAAEVGHVENEHALQWGFRPEGSCLSYWSPSHGNKGGVGILVNPYGAYSSMAPIAQEDWSPHFMAVTGEMEGTLEWAADTEICEASVEADHKGVKLHLISPTDPIRVRRPAKVYPVPSYAVEAVRKQTETALHRFQQQIETETRTPEEWASEWDSFKLEIVKQTLSTKRARKRVERGSLKQKLKRLLRQQQRVQEAEQGIPTTVETVTDLLDALTLQAVPGPTRASRLRTAIADCKRKRAAISKQRAFEATQHWTGKSTKQMFRRVSNKFQDNTIRRLDPVEGAPVREVHEKADKLADAWTPILQQPQARSEDVDVVVDWMEKPDEPTDGQRALADPITADEVGRAIRACKKGKATGPDRLGNDWYRQYEAELIPILTFLLGKWYTAGCFPASFMDAGIFCLKKGGDQKNALNYRPLALLNTDSKVFTRILATRIRPTLPERIHPNQNGFVPGRTIHETLHLYEAAQKMVLADPDQEGALAMLLDFRKAYDSLDRDYMLQALRQHGYPEQFIQAIAKLHERTKVRFLANEGKSRKVEVKSGIRQGCPLAPMLFILALDPLYRKIDSTDGLTGVVIQSGAGRLELRAAGYTDDTALYLRSQEHLAAARKNTVLFGRASGLQLNDDKTILIALRGQPQDSTLPSPLRYQEDGVSGRYLGIQVGSAIPEGRSWEVADTQLRVRLSLASFKATTVDQRSLIAAAVIVPKLTYIAQHDWPTTKTINSFSKKLRNYVWHASFTEEVAGAREWLDADLAALERTQGGLAIPNLRAEIMATAAVAVSKWAVAGTRPQHAVGDVLSVVDGAIRIPLVMITPNLLPPPEKGCRRRRSMWATGKRLITLAGGAELSEQRPHMVNAMWVLVKHFEGLVITRNHNDYKVDGTKLLRSVWRLMTTMTGIVDGLQCLEWLPATVVDDLHMYNDTGTLTPAATWVSGVSTQRKTLADMISWQKVDHGVLKVRAKTRRRRHSEYPDFTPLIVALVVNYPTLLIRQYDAAGVRILATPVDHPVTATIQGDGRMMVTAGQDQILSNLPVDSHGDVGQQLKDATAPDIAVHYVHPHPSASRMACLWIAGRRRAHTRRHYKQYVAHASVIKGCKQEANRAAIWKTSSGQAAAGLALLEWRRIRRIIGLGPWGEQVLYCMKARAYSIREQTEGRICAKMEDIGDTGGGTGDGMLWAAASEGATEVLGASGGQEVLAG</sequence>
<dbReference type="PROSITE" id="PS50878">
    <property type="entry name" value="RT_POL"/>
    <property type="match status" value="1"/>
</dbReference>
<evidence type="ECO:0000259" key="3">
    <source>
        <dbReference type="PROSITE" id="PS50878"/>
    </source>
</evidence>
<keyword evidence="5" id="KW-1185">Reference proteome</keyword>
<organism evidence="4 5">
    <name type="scientific">Phytophthora rubi</name>
    <dbReference type="NCBI Taxonomy" id="129364"/>
    <lineage>
        <taxon>Eukaryota</taxon>
        <taxon>Sar</taxon>
        <taxon>Stramenopiles</taxon>
        <taxon>Oomycota</taxon>
        <taxon>Peronosporomycetes</taxon>
        <taxon>Peronosporales</taxon>
        <taxon>Peronosporaceae</taxon>
        <taxon>Phytophthora</taxon>
    </lineage>
</organism>
<name>A0A6A4F9I4_9STRA</name>
<feature type="region of interest" description="Disordered" evidence="2">
    <location>
        <begin position="500"/>
        <end position="531"/>
    </location>
</feature>
<feature type="compositionally biased region" description="Acidic residues" evidence="2">
    <location>
        <begin position="386"/>
        <end position="401"/>
    </location>
</feature>
<feature type="compositionally biased region" description="Basic and acidic residues" evidence="2">
    <location>
        <begin position="225"/>
        <end position="235"/>
    </location>
</feature>
<dbReference type="InterPro" id="IPR000477">
    <property type="entry name" value="RT_dom"/>
</dbReference>
<dbReference type="InterPro" id="IPR036691">
    <property type="entry name" value="Endo/exonu/phosph_ase_sf"/>
</dbReference>
<feature type="region of interest" description="Disordered" evidence="2">
    <location>
        <begin position="908"/>
        <end position="947"/>
    </location>
</feature>
<evidence type="ECO:0000256" key="1">
    <source>
        <dbReference type="SAM" id="Coils"/>
    </source>
</evidence>
<dbReference type="PANTHER" id="PTHR19446">
    <property type="entry name" value="REVERSE TRANSCRIPTASES"/>
    <property type="match status" value="1"/>
</dbReference>
<feature type="coiled-coil region" evidence="1">
    <location>
        <begin position="1220"/>
        <end position="1250"/>
    </location>
</feature>
<feature type="region of interest" description="Disordered" evidence="2">
    <location>
        <begin position="316"/>
        <end position="431"/>
    </location>
</feature>
<gene>
    <name evidence="4" type="ORF">PR003_g11910</name>
</gene>
<feature type="compositionally biased region" description="Low complexity" evidence="2">
    <location>
        <begin position="359"/>
        <end position="368"/>
    </location>
</feature>
<feature type="region of interest" description="Disordered" evidence="2">
    <location>
        <begin position="222"/>
        <end position="248"/>
    </location>
</feature>